<dbReference type="InterPro" id="IPR025591">
    <property type="entry name" value="RloB"/>
</dbReference>
<comment type="caution">
    <text evidence="1">The sequence shown here is derived from an EMBL/GenBank/DDBJ whole genome shotgun (WGS) entry which is preliminary data.</text>
</comment>
<protein>
    <submittedName>
        <fullName evidence="1">Abortive phage resistance protein-like protein</fullName>
    </submittedName>
</protein>
<reference evidence="2" key="1">
    <citation type="submission" date="2012-11" db="EMBL/GenBank/DDBJ databases">
        <authorList>
            <person name="Lucero-Rivera Y.E."/>
            <person name="Tovar-Ramirez D."/>
        </authorList>
    </citation>
    <scope>NUCLEOTIDE SEQUENCE [LARGE SCALE GENOMIC DNA]</scope>
    <source>
        <strain evidence="2">Araruama</strain>
    </source>
</reference>
<accession>A0A1V1NZZ7</accession>
<name>A0A1V1NZZ7_9BACT</name>
<dbReference type="Pfam" id="PF13707">
    <property type="entry name" value="RloB"/>
    <property type="match status" value="1"/>
</dbReference>
<evidence type="ECO:0000313" key="1">
    <source>
        <dbReference type="EMBL" id="ETR68189.1"/>
    </source>
</evidence>
<dbReference type="AlphaFoldDB" id="A0A1V1NZZ7"/>
<organism evidence="1 2">
    <name type="scientific">Candidatus Magnetoglobus multicellularis str. Araruama</name>
    <dbReference type="NCBI Taxonomy" id="890399"/>
    <lineage>
        <taxon>Bacteria</taxon>
        <taxon>Pseudomonadati</taxon>
        <taxon>Thermodesulfobacteriota</taxon>
        <taxon>Desulfobacteria</taxon>
        <taxon>Desulfobacterales</taxon>
        <taxon>Desulfobacteraceae</taxon>
        <taxon>Candidatus Magnetoglobus</taxon>
    </lineage>
</organism>
<sequence>MIAVEGAKTEPQYFAMFNNQQSIIRIHCLKGAHSSPPYVLKRMLNYLRREDLRKKDEAWLVVDKDQWTDDQLIKLHEWSQKADNYGFALSNPKFEYWLLLHFEDASGIKNSRDCVERLKKYLPGYDKSIDVRKISHEMIDNAIHRAEVRDTPPCKDWPKTFGNTTVYKLVKNII</sequence>
<dbReference type="EMBL" id="ATBP01001041">
    <property type="protein sequence ID" value="ETR68189.1"/>
    <property type="molecule type" value="Genomic_DNA"/>
</dbReference>
<proteinExistence type="predicted"/>
<dbReference type="Proteomes" id="UP000189670">
    <property type="component" value="Unassembled WGS sequence"/>
</dbReference>
<gene>
    <name evidence="1" type="ORF">OMM_10780</name>
</gene>
<feature type="non-terminal residue" evidence="1">
    <location>
        <position position="174"/>
    </location>
</feature>
<evidence type="ECO:0000313" key="2">
    <source>
        <dbReference type="Proteomes" id="UP000189670"/>
    </source>
</evidence>